<keyword evidence="4" id="KW-0804">Transcription</keyword>
<comment type="similarity">
    <text evidence="1">Belongs to the AfsR/DnrI/RedD regulatory family.</text>
</comment>
<evidence type="ECO:0000256" key="3">
    <source>
        <dbReference type="ARBA" id="ARBA00023125"/>
    </source>
</evidence>
<evidence type="ECO:0000256" key="1">
    <source>
        <dbReference type="ARBA" id="ARBA00005820"/>
    </source>
</evidence>
<evidence type="ECO:0000256" key="2">
    <source>
        <dbReference type="ARBA" id="ARBA00023015"/>
    </source>
</evidence>
<dbReference type="Proteomes" id="UP000646749">
    <property type="component" value="Unassembled WGS sequence"/>
</dbReference>
<evidence type="ECO:0000256" key="4">
    <source>
        <dbReference type="ARBA" id="ARBA00023163"/>
    </source>
</evidence>
<proteinExistence type="inferred from homology"/>
<sequence>MEFRILGPVELWRDGHEVPLNGTKQKTLLAALLLARGHVLTDHQLSGVLWGDDMPETQQAQIYTAASRLRRQFDDTAELNRQGSGYLLELRSASFDYQDFVRLSGAGRAAMGEHRYERAAELLDTALALWQGPTLTGVTKLLADAACPRLDEERLDALENRIEAELALGRHARLIPELIGLVGAYPMRERIRAQLMTALYLSDRQAQAFATYQEGCRLLADAFGADPGPTLRNAYQAILTGELARRVPEPVGARVPGDPTRAGHPGLLPTRPALRA</sequence>
<dbReference type="CDD" id="cd15831">
    <property type="entry name" value="BTAD"/>
    <property type="match status" value="1"/>
</dbReference>
<keyword evidence="9" id="KW-1185">Reference proteome</keyword>
<dbReference type="SUPFAM" id="SSF46894">
    <property type="entry name" value="C-terminal effector domain of the bipartite response regulators"/>
    <property type="match status" value="1"/>
</dbReference>
<dbReference type="InterPro" id="IPR001867">
    <property type="entry name" value="OmpR/PhoB-type_DNA-bd"/>
</dbReference>
<reference evidence="8 9" key="1">
    <citation type="submission" date="2021-01" db="EMBL/GenBank/DDBJ databases">
        <title>Whole genome shotgun sequence of Plantactinospora endophytica NBRC 110450.</title>
        <authorList>
            <person name="Komaki H."/>
            <person name="Tamura T."/>
        </authorList>
    </citation>
    <scope>NUCLEOTIDE SEQUENCE [LARGE SCALE GENOMIC DNA]</scope>
    <source>
        <strain evidence="8 9">NBRC 110450</strain>
    </source>
</reference>
<organism evidence="8 9">
    <name type="scientific">Plantactinospora endophytica</name>
    <dbReference type="NCBI Taxonomy" id="673535"/>
    <lineage>
        <taxon>Bacteria</taxon>
        <taxon>Bacillati</taxon>
        <taxon>Actinomycetota</taxon>
        <taxon>Actinomycetes</taxon>
        <taxon>Micromonosporales</taxon>
        <taxon>Micromonosporaceae</taxon>
        <taxon>Plantactinospora</taxon>
    </lineage>
</organism>
<accession>A0ABQ4EBK8</accession>
<dbReference type="Gene3D" id="1.10.10.10">
    <property type="entry name" value="Winged helix-like DNA-binding domain superfamily/Winged helix DNA-binding domain"/>
    <property type="match status" value="1"/>
</dbReference>
<gene>
    <name evidence="8" type="ORF">Pen02_70610</name>
</gene>
<protein>
    <recommendedName>
        <fullName evidence="7">OmpR/PhoB-type domain-containing protein</fullName>
    </recommendedName>
</protein>
<keyword evidence="2" id="KW-0805">Transcription regulation</keyword>
<dbReference type="PANTHER" id="PTHR35807">
    <property type="entry name" value="TRANSCRIPTIONAL REGULATOR REDD-RELATED"/>
    <property type="match status" value="1"/>
</dbReference>
<dbReference type="EMBL" id="BONW01000042">
    <property type="protein sequence ID" value="GIG92125.1"/>
    <property type="molecule type" value="Genomic_DNA"/>
</dbReference>
<comment type="caution">
    <text evidence="8">The sequence shown here is derived from an EMBL/GenBank/DDBJ whole genome shotgun (WGS) entry which is preliminary data.</text>
</comment>
<dbReference type="Pfam" id="PF03704">
    <property type="entry name" value="BTAD"/>
    <property type="match status" value="1"/>
</dbReference>
<feature type="region of interest" description="Disordered" evidence="6">
    <location>
        <begin position="250"/>
        <end position="276"/>
    </location>
</feature>
<evidence type="ECO:0000313" key="8">
    <source>
        <dbReference type="EMBL" id="GIG92125.1"/>
    </source>
</evidence>
<dbReference type="InterPro" id="IPR005158">
    <property type="entry name" value="BTAD"/>
</dbReference>
<evidence type="ECO:0000313" key="9">
    <source>
        <dbReference type="Proteomes" id="UP000646749"/>
    </source>
</evidence>
<dbReference type="InterPro" id="IPR051677">
    <property type="entry name" value="AfsR-DnrI-RedD_regulator"/>
</dbReference>
<dbReference type="SMART" id="SM00862">
    <property type="entry name" value="Trans_reg_C"/>
    <property type="match status" value="1"/>
</dbReference>
<keyword evidence="3 5" id="KW-0238">DNA-binding</keyword>
<dbReference type="Gene3D" id="1.25.40.10">
    <property type="entry name" value="Tetratricopeptide repeat domain"/>
    <property type="match status" value="1"/>
</dbReference>
<dbReference type="PANTHER" id="PTHR35807:SF1">
    <property type="entry name" value="TRANSCRIPTIONAL REGULATOR REDD"/>
    <property type="match status" value="1"/>
</dbReference>
<evidence type="ECO:0000259" key="7">
    <source>
        <dbReference type="PROSITE" id="PS51755"/>
    </source>
</evidence>
<dbReference type="Pfam" id="PF00486">
    <property type="entry name" value="Trans_reg_C"/>
    <property type="match status" value="1"/>
</dbReference>
<evidence type="ECO:0000256" key="6">
    <source>
        <dbReference type="SAM" id="MobiDB-lite"/>
    </source>
</evidence>
<feature type="domain" description="OmpR/PhoB-type" evidence="7">
    <location>
        <begin position="1"/>
        <end position="90"/>
    </location>
</feature>
<dbReference type="PROSITE" id="PS51755">
    <property type="entry name" value="OMPR_PHOB"/>
    <property type="match status" value="1"/>
</dbReference>
<name>A0ABQ4EBK8_9ACTN</name>
<evidence type="ECO:0000256" key="5">
    <source>
        <dbReference type="PROSITE-ProRule" id="PRU01091"/>
    </source>
</evidence>
<dbReference type="SUPFAM" id="SSF48452">
    <property type="entry name" value="TPR-like"/>
    <property type="match status" value="1"/>
</dbReference>
<dbReference type="RefSeq" id="WP_203870495.1">
    <property type="nucleotide sequence ID" value="NZ_BONW01000042.1"/>
</dbReference>
<dbReference type="InterPro" id="IPR011990">
    <property type="entry name" value="TPR-like_helical_dom_sf"/>
</dbReference>
<dbReference type="InterPro" id="IPR016032">
    <property type="entry name" value="Sig_transdc_resp-reg_C-effctor"/>
</dbReference>
<dbReference type="InterPro" id="IPR036388">
    <property type="entry name" value="WH-like_DNA-bd_sf"/>
</dbReference>
<feature type="DNA-binding region" description="OmpR/PhoB-type" evidence="5">
    <location>
        <begin position="1"/>
        <end position="90"/>
    </location>
</feature>
<dbReference type="SMART" id="SM01043">
    <property type="entry name" value="BTAD"/>
    <property type="match status" value="1"/>
</dbReference>